<proteinExistence type="predicted"/>
<evidence type="ECO:0000313" key="2">
    <source>
        <dbReference type="Proteomes" id="UP001162483"/>
    </source>
</evidence>
<comment type="caution">
    <text evidence="1">The sequence shown here is derived from an EMBL/GenBank/DDBJ whole genome shotgun (WGS) entry which is preliminary data.</text>
</comment>
<protein>
    <submittedName>
        <fullName evidence="1">Uncharacterized protein</fullName>
    </submittedName>
</protein>
<keyword evidence="2" id="KW-1185">Reference proteome</keyword>
<organism evidence="1 2">
    <name type="scientific">Staurois parvus</name>
    <dbReference type="NCBI Taxonomy" id="386267"/>
    <lineage>
        <taxon>Eukaryota</taxon>
        <taxon>Metazoa</taxon>
        <taxon>Chordata</taxon>
        <taxon>Craniata</taxon>
        <taxon>Vertebrata</taxon>
        <taxon>Euteleostomi</taxon>
        <taxon>Amphibia</taxon>
        <taxon>Batrachia</taxon>
        <taxon>Anura</taxon>
        <taxon>Neobatrachia</taxon>
        <taxon>Ranoidea</taxon>
        <taxon>Ranidae</taxon>
        <taxon>Staurois</taxon>
    </lineage>
</organism>
<feature type="non-terminal residue" evidence="1">
    <location>
        <position position="1"/>
    </location>
</feature>
<reference evidence="1" key="1">
    <citation type="submission" date="2023-05" db="EMBL/GenBank/DDBJ databases">
        <authorList>
            <person name="Stuckert A."/>
        </authorList>
    </citation>
    <scope>NUCLEOTIDE SEQUENCE</scope>
</reference>
<gene>
    <name evidence="1" type="ORF">SPARVUS_LOCUS11571246</name>
</gene>
<name>A0ABN9FA45_9NEOB</name>
<sequence length="84" mass="10100">IIRDCRHDTRDGQRLQTHYRRWSDTADILQEMVRDCRHAAGVFQRWWTCCSSCWKLGTCFKRWSKTGGILYHIRLLVIIDTTEQ</sequence>
<dbReference type="Proteomes" id="UP001162483">
    <property type="component" value="Unassembled WGS sequence"/>
</dbReference>
<dbReference type="EMBL" id="CATNWA010016538">
    <property type="protein sequence ID" value="CAI9593513.1"/>
    <property type="molecule type" value="Genomic_DNA"/>
</dbReference>
<evidence type="ECO:0000313" key="1">
    <source>
        <dbReference type="EMBL" id="CAI9593513.1"/>
    </source>
</evidence>
<accession>A0ABN9FA45</accession>